<protein>
    <submittedName>
        <fullName evidence="1">Uncharacterized protein</fullName>
    </submittedName>
</protein>
<evidence type="ECO:0000313" key="2">
    <source>
        <dbReference type="Proteomes" id="UP000800094"/>
    </source>
</evidence>
<dbReference type="RefSeq" id="XP_033680846.1">
    <property type="nucleotide sequence ID" value="XM_033827004.1"/>
</dbReference>
<dbReference type="AlphaFoldDB" id="A0A6A6I7B7"/>
<evidence type="ECO:0000313" key="1">
    <source>
        <dbReference type="EMBL" id="KAF2245842.1"/>
    </source>
</evidence>
<name>A0A6A6I7B7_9PLEO</name>
<dbReference type="OrthoDB" id="3691218at2759"/>
<keyword evidence="2" id="KW-1185">Reference proteome</keyword>
<reference evidence="1" key="1">
    <citation type="journal article" date="2020" name="Stud. Mycol.">
        <title>101 Dothideomycetes genomes: a test case for predicting lifestyles and emergence of pathogens.</title>
        <authorList>
            <person name="Haridas S."/>
            <person name="Albert R."/>
            <person name="Binder M."/>
            <person name="Bloem J."/>
            <person name="Labutti K."/>
            <person name="Salamov A."/>
            <person name="Andreopoulos B."/>
            <person name="Baker S."/>
            <person name="Barry K."/>
            <person name="Bills G."/>
            <person name="Bluhm B."/>
            <person name="Cannon C."/>
            <person name="Castanera R."/>
            <person name="Culley D."/>
            <person name="Daum C."/>
            <person name="Ezra D."/>
            <person name="Gonzalez J."/>
            <person name="Henrissat B."/>
            <person name="Kuo A."/>
            <person name="Liang C."/>
            <person name="Lipzen A."/>
            <person name="Lutzoni F."/>
            <person name="Magnuson J."/>
            <person name="Mondo S."/>
            <person name="Nolan M."/>
            <person name="Ohm R."/>
            <person name="Pangilinan J."/>
            <person name="Park H.-J."/>
            <person name="Ramirez L."/>
            <person name="Alfaro M."/>
            <person name="Sun H."/>
            <person name="Tritt A."/>
            <person name="Yoshinaga Y."/>
            <person name="Zwiers L.-H."/>
            <person name="Turgeon B."/>
            <person name="Goodwin S."/>
            <person name="Spatafora J."/>
            <person name="Crous P."/>
            <person name="Grigoriev I."/>
        </authorList>
    </citation>
    <scope>NUCLEOTIDE SEQUENCE</scope>
    <source>
        <strain evidence="1">CBS 122368</strain>
    </source>
</reference>
<dbReference type="Proteomes" id="UP000800094">
    <property type="component" value="Unassembled WGS sequence"/>
</dbReference>
<dbReference type="EMBL" id="ML987199">
    <property type="protein sequence ID" value="KAF2245842.1"/>
    <property type="molecule type" value="Genomic_DNA"/>
</dbReference>
<sequence>MALNANPASEYVRLQIFPRETIRACLKVLEGLDEGPHTINRRELDVAMDTHPALLGSSSCTWPLVLDANSDMARSTRLLVAVAAARLSSSPGPTHRNTLQEYLVSPMEFYVAASEVTVDGGGYLITGDVLELKHPMVTTTTRHTRYVRPAQGKRAMKRVETSQYNDGYLEDDATLQGFRTMVLAAQWKAGLLPHPSLRTPLWHVDRRAKHADVPEAIAHLVTGHLDKDNDAGKIDGKIDASSLLEKKTDRLCISDSEAYKPIGTPSENSPPNQGIPSHGVLKLSYTATLETPTEKVHISINQPTLRGQESKMLDTTKELWGWMASRGCTGKVRLEDVVELAGKMVGKQGDGPLFNA</sequence>
<accession>A0A6A6I7B7</accession>
<dbReference type="GeneID" id="54580334"/>
<gene>
    <name evidence="1" type="ORF">BU26DRAFT_507526</name>
</gene>
<proteinExistence type="predicted"/>
<organism evidence="1 2">
    <name type="scientific">Trematosphaeria pertusa</name>
    <dbReference type="NCBI Taxonomy" id="390896"/>
    <lineage>
        <taxon>Eukaryota</taxon>
        <taxon>Fungi</taxon>
        <taxon>Dikarya</taxon>
        <taxon>Ascomycota</taxon>
        <taxon>Pezizomycotina</taxon>
        <taxon>Dothideomycetes</taxon>
        <taxon>Pleosporomycetidae</taxon>
        <taxon>Pleosporales</taxon>
        <taxon>Massarineae</taxon>
        <taxon>Trematosphaeriaceae</taxon>
        <taxon>Trematosphaeria</taxon>
    </lineage>
</organism>